<feature type="compositionally biased region" description="Polar residues" evidence="2">
    <location>
        <begin position="1746"/>
        <end position="1757"/>
    </location>
</feature>
<feature type="compositionally biased region" description="Polar residues" evidence="2">
    <location>
        <begin position="1699"/>
        <end position="1709"/>
    </location>
</feature>
<accession>A0AAV6VBD1</accession>
<feature type="compositionally biased region" description="Polar residues" evidence="2">
    <location>
        <begin position="1572"/>
        <end position="1581"/>
    </location>
</feature>
<dbReference type="SUPFAM" id="SSF48371">
    <property type="entry name" value="ARM repeat"/>
    <property type="match status" value="1"/>
</dbReference>
<feature type="compositionally biased region" description="Low complexity" evidence="2">
    <location>
        <begin position="1591"/>
        <end position="1600"/>
    </location>
</feature>
<dbReference type="PANTHER" id="PTHR21696">
    <property type="entry name" value="PROTEIN UNC-79 HOMOLOG"/>
    <property type="match status" value="1"/>
</dbReference>
<dbReference type="InterPro" id="IPR024855">
    <property type="entry name" value="UNC79"/>
</dbReference>
<protein>
    <recommendedName>
        <fullName evidence="5">Protein unc-79 homolog</fullName>
    </recommendedName>
</protein>
<evidence type="ECO:0000313" key="4">
    <source>
        <dbReference type="Proteomes" id="UP000827092"/>
    </source>
</evidence>
<feature type="region of interest" description="Disordered" evidence="2">
    <location>
        <begin position="1695"/>
        <end position="1791"/>
    </location>
</feature>
<feature type="compositionally biased region" description="Low complexity" evidence="2">
    <location>
        <begin position="1653"/>
        <end position="1662"/>
    </location>
</feature>
<feature type="compositionally biased region" description="Acidic residues" evidence="2">
    <location>
        <begin position="442"/>
        <end position="451"/>
    </location>
</feature>
<feature type="region of interest" description="Disordered" evidence="2">
    <location>
        <begin position="1649"/>
        <end position="1668"/>
    </location>
</feature>
<feature type="compositionally biased region" description="Basic and acidic residues" evidence="2">
    <location>
        <begin position="2213"/>
        <end position="2229"/>
    </location>
</feature>
<proteinExistence type="predicted"/>
<comment type="caution">
    <text evidence="3">The sequence shown here is derived from an EMBL/GenBank/DDBJ whole genome shotgun (WGS) entry which is preliminary data.</text>
</comment>
<keyword evidence="4" id="KW-1185">Reference proteome</keyword>
<evidence type="ECO:0000256" key="2">
    <source>
        <dbReference type="SAM" id="MobiDB-lite"/>
    </source>
</evidence>
<feature type="region of interest" description="Disordered" evidence="2">
    <location>
        <begin position="431"/>
        <end position="451"/>
    </location>
</feature>
<name>A0AAV6VBD1_9ARAC</name>
<feature type="region of interest" description="Disordered" evidence="2">
    <location>
        <begin position="2192"/>
        <end position="2245"/>
    </location>
</feature>
<feature type="compositionally biased region" description="Acidic residues" evidence="2">
    <location>
        <begin position="710"/>
        <end position="723"/>
    </location>
</feature>
<feature type="region of interest" description="Disordered" evidence="2">
    <location>
        <begin position="1947"/>
        <end position="2079"/>
    </location>
</feature>
<dbReference type="EMBL" id="JAFNEN010000109">
    <property type="protein sequence ID" value="KAG8194070.1"/>
    <property type="molecule type" value="Genomic_DNA"/>
</dbReference>
<gene>
    <name evidence="3" type="ORF">JTE90_003015</name>
</gene>
<sequence>MGTRAAAFTAKIHNLQHYSGRIKHNLLPLPSGDDVANTLKYFSQTLLSVLRDVPSIPLSMLRSPEQDSVRTALFPSLDYRSLLAALVGLVDAVPLVQHGSHALGSTILHVLSCLVPFLEHDLMDTLPTLVSATLTSFPASLHRDVVDLLCNRLLPFTFRPDPKNNDEGYASMSTVAVLMTVFQYTDCTAFHCQVLECLMGLKKDIVKDVLCVIAHGTAKARCHAVELLFQYLPTLHPALLDRKGIGWLLDSLCTLTCLVLFPTFSPSSVSPSSLVQQGGHTGWKPRCCQREECPCAPNNEAVKMCFDHSVALGDHPPPLYLCEGCAEEVGGEGEHLVDVVLPMEKVAPNCEHPDCKAADKAAVATCFSAVCARLNGHRPIRLCTDCMQLLHDDEKREEHMLHATIPSPWNMDPETQSYMVEAVVSLLREAEPVSPGAQEGEGGGDGEETSAVEERQLLSKYGVWLMVGLCTPDEHTPHESLGRLLSMLFQWFHYTACLPDVHELSALERLKKEYIHGWLMEVVKTHFEVFVSCLLPHPVDYAKVGGHWESWPCYPVQIKEGFKRLICLAPYDILTVEVWEYIMPYWMDALRHKAVESEFNDLKILLSKVLDPDLSPLAFTAEQMYLFLIKRFKSPSSQVQEQALYWMQILSLLEVPIPLELLYSMFNEGIRSIASRDENPEDEGACTLIPPPPMGDPRGKRHFLGNVREEDGEGEGDEGEPGEDEVDLHCYILMLDVLIKQLELHDISMHKGLDQGDAQAVLKLIRSVLEAPWEGTHTCSHDEAQKCEFCEVCALFFQLALQLVEYFSPVMEVSMADVPSEISLRNETRLDTQPPEPQPHTEASSSRHGGDAMVHTATVVECEEEAAALICSEVCVEEAFAIQGTITEDEVGSTLANASPPCPFFHGGNAMVHTITVVECEEKEATLICSEACVEETFAIQGTITEDEVAGAKCTVASAILVDENNELGQAQSSTDDANFWKTSQGKFKFTIEELPPQLQLFYALMKDLPVFEDADVLYHILACLKVLCLHSEVLNKAAHTHRGFLIWCQENCLVINLWKLLQMEFSHIAQLATSLLLHSITLLSGFETFWKILEEEFHNKEWRARFAAVEKASALGHFADSLSVKSSPLMQGALAGAFCYLVSALGDEQPSVSQRALLNLDTIKTPALKLFVWCLEVQFDSQLADRPVILQTILQLHNRLQGRRFLTWEFFLNRFDTLFLEDQIALERNGDASVPYVRDLKNSNVNSEMFQKKLKRAQEALAQTANTKSLTFSFGPKMPYKRAMSAPTPLMARQDKIEKDKYYERQSSAPVLKRKSSRLVGSTIGALGPLQHFPNSFFTNGAHLKDSMQEESHFLSVLHRAMDVEDHDKETLPLLVFLLMQFLSRPDPIHRSDDKITRSQHIVLRHLNILLGYSHNNQGEARFLLLPHKVRSSAIFSTFLMCMPKVLDYNFAMGSFLLPSFLCVLVGCPSPLRYPDHPPLYSLWSLDPFSRHSWLQAVLVIVYKYHYDNNQHTRHVHWLILIVLNTLKTCQHRCKHEPLLSPLPNRSRDFSTPSAADMAESLLHDKDQDSAEQQGSSGTNKRWVGGSGARSGSERSCSSEGEEPELEAIPESPKSEGFSEGFPEVAKVELEPLGAEAAWTDAVVVQDDKVVEPGPSSEPESVVEKSSFEVMEKNIEKPLELIGTPPKGLFKFSAEAVDSQSGDSSPTIAQRRDKGRYLKKKNSEESSSRYQQSSKAEACRMQSLPFESNQHQSVCRSKTDGNILDLPREQPATHSRYPRSKLFQGKRGAQSKAARKIEMLSSDNLTVPIFRPPLERLLPIGTSLPRSRSEDAPRDLCEDKGVQTGDLFIDIPAQERLLPVGPPLRPIARKDSYPPPRDTIIDIEGREESKNTQETVGATASEKTTDVMPETGSVATIDKSISKISQDEPSTSGIVFRNYSVEKSLEKVSRKESVIAEKTVDKVSRKDSVKAEKPTEKISRKESIAAEKPTEKISRKESIAAEKPTEKNSRKESIAAEKPAEKISRKELIVAEKPVEKIGQKDSVQSEKPLDKTRRKDSVSRTEKLDKTHRRDSSAAEKLADKIFRKDSVVVSITEKQASRKDSVTTEKSIDGMSRKDSSAITKELPILELSQSEVTEPKLLPKNEAKKWIEEGVGSALGGDFINRIFDLSPCSPAFGVFDVCKNAMDMRNSEDNSGKDDYGEKNEAGLFHDGTTHKSMEKSFDEEVKARLPYRQRKQRKSGVNSLEAQRSFDYQNAGQRRLRKGDGSLSKKSISSQGGRSVRGGADDEVSERCTECCALLEEYSDEEVGLCVVVLATFVRREPAMAAPLLPTVLKVVSRIASSPNYPWQNECNIHLPGGSVTVARQFIRCTLNQLAPNGIFLQIFQSHVIDAEFYKTMSIALADFNEVNQVTPLILLFESLNESKQPLDNLFRILENVSVYLDCLSLDSGSGGPWCTFLPLLDAFLRKLHESLQQPGGSTVPMDGVLRIILCALRLPVIRDAKNILDPFSKILSHAIQHSSVDYNLLSELCTVCNKNARERDKMVLTRTAVFELVQALKFKTSVPDANLLTLVQFILTDCGGRLAPNVILENTPVLPENQSLYKTWAGECMQQYVNDALEFVADVHTLSKVKNMAYGGGTHLNEETLGGHLKAGLSQFLAVEFAKNNGRDNRVINRHIPWLFHPPTTLQQGPRDFAECVSHIRLLSWLLLGALLHSSLLHSPSPCTPIPLEESAHIAHHVQNILSGFTEQSKTSVLHMSSLFHAFILCQLWTMYCEHMVALNPPGSEQNQVCGLTLTDFWAKLTPSILQLVCHSKEEYRQLAEMVSLHFLSLMEALQECNSTILARLLPMWTPVLFSFQGHVTGSVQVRLQGCVGCRPPVKTREDAFLRWLQRLQFKMGQIEMQSSAATHFYTL</sequence>
<feature type="compositionally biased region" description="Basic and acidic residues" evidence="2">
    <location>
        <begin position="1711"/>
        <end position="1728"/>
    </location>
</feature>
<feature type="region of interest" description="Disordered" evidence="2">
    <location>
        <begin position="677"/>
        <end position="723"/>
    </location>
</feature>
<feature type="region of interest" description="Disordered" evidence="2">
    <location>
        <begin position="2096"/>
        <end position="2118"/>
    </location>
</feature>
<reference evidence="3 4" key="1">
    <citation type="journal article" date="2022" name="Nat. Ecol. Evol.">
        <title>A masculinizing supergene underlies an exaggerated male reproductive morph in a spider.</title>
        <authorList>
            <person name="Hendrickx F."/>
            <person name="De Corte Z."/>
            <person name="Sonet G."/>
            <person name="Van Belleghem S.M."/>
            <person name="Kostlbacher S."/>
            <person name="Vangestel C."/>
        </authorList>
    </citation>
    <scope>NUCLEOTIDE SEQUENCE [LARGE SCALE GENOMIC DNA]</scope>
    <source>
        <strain evidence="3">W744_W776</strain>
    </source>
</reference>
<feature type="compositionally biased region" description="Basic and acidic residues" evidence="2">
    <location>
        <begin position="2192"/>
        <end position="2206"/>
    </location>
</feature>
<feature type="compositionally biased region" description="Basic and acidic residues" evidence="2">
    <location>
        <begin position="2098"/>
        <end position="2118"/>
    </location>
</feature>
<feature type="compositionally biased region" description="Basic residues" evidence="2">
    <location>
        <begin position="2231"/>
        <end position="2240"/>
    </location>
</feature>
<organism evidence="3 4">
    <name type="scientific">Oedothorax gibbosus</name>
    <dbReference type="NCBI Taxonomy" id="931172"/>
    <lineage>
        <taxon>Eukaryota</taxon>
        <taxon>Metazoa</taxon>
        <taxon>Ecdysozoa</taxon>
        <taxon>Arthropoda</taxon>
        <taxon>Chelicerata</taxon>
        <taxon>Arachnida</taxon>
        <taxon>Araneae</taxon>
        <taxon>Araneomorphae</taxon>
        <taxon>Entelegynae</taxon>
        <taxon>Araneoidea</taxon>
        <taxon>Linyphiidae</taxon>
        <taxon>Erigoninae</taxon>
        <taxon>Oedothorax</taxon>
    </lineage>
</organism>
<dbReference type="Pfam" id="PF14776">
    <property type="entry name" value="UNC-79"/>
    <property type="match status" value="2"/>
</dbReference>
<evidence type="ECO:0000256" key="1">
    <source>
        <dbReference type="SAM" id="Coils"/>
    </source>
</evidence>
<dbReference type="PANTHER" id="PTHR21696:SF2">
    <property type="entry name" value="PROTEIN UNC-79 HOMOLOG"/>
    <property type="match status" value="1"/>
</dbReference>
<evidence type="ECO:0000313" key="3">
    <source>
        <dbReference type="EMBL" id="KAG8194070.1"/>
    </source>
</evidence>
<feature type="region of interest" description="Disordered" evidence="2">
    <location>
        <begin position="1567"/>
        <end position="1622"/>
    </location>
</feature>
<feature type="region of interest" description="Disordered" evidence="2">
    <location>
        <begin position="828"/>
        <end position="851"/>
    </location>
</feature>
<keyword evidence="1" id="KW-0175">Coiled coil</keyword>
<dbReference type="Proteomes" id="UP000827092">
    <property type="component" value="Unassembled WGS sequence"/>
</dbReference>
<feature type="coiled-coil region" evidence="1">
    <location>
        <begin position="1241"/>
        <end position="1268"/>
    </location>
</feature>
<feature type="compositionally biased region" description="Polar residues" evidence="2">
    <location>
        <begin position="2270"/>
        <end position="2279"/>
    </location>
</feature>
<feature type="region of interest" description="Disordered" evidence="2">
    <location>
        <begin position="2257"/>
        <end position="2286"/>
    </location>
</feature>
<evidence type="ECO:0008006" key="5">
    <source>
        <dbReference type="Google" id="ProtNLM"/>
    </source>
</evidence>
<dbReference type="InterPro" id="IPR016024">
    <property type="entry name" value="ARM-type_fold"/>
</dbReference>